<proteinExistence type="predicted"/>
<evidence type="ECO:0000313" key="2">
    <source>
        <dbReference type="Proteomes" id="UP000478052"/>
    </source>
</evidence>
<keyword evidence="2" id="KW-1185">Reference proteome</keyword>
<reference evidence="1 2" key="1">
    <citation type="submission" date="2019-08" db="EMBL/GenBank/DDBJ databases">
        <title>Whole genome of Aphis craccivora.</title>
        <authorList>
            <person name="Voronova N.V."/>
            <person name="Shulinski R.S."/>
            <person name="Bandarenka Y.V."/>
            <person name="Zhorov D.G."/>
            <person name="Warner D."/>
        </authorList>
    </citation>
    <scope>NUCLEOTIDE SEQUENCE [LARGE SCALE GENOMIC DNA]</scope>
    <source>
        <strain evidence="1">180601</strain>
        <tissue evidence="1">Whole Body</tissue>
    </source>
</reference>
<dbReference type="EMBL" id="VUJU01014788">
    <property type="protein sequence ID" value="KAF0700687.1"/>
    <property type="molecule type" value="Genomic_DNA"/>
</dbReference>
<feature type="non-terminal residue" evidence="1">
    <location>
        <position position="1"/>
    </location>
</feature>
<dbReference type="OrthoDB" id="6613714at2759"/>
<evidence type="ECO:0000313" key="1">
    <source>
        <dbReference type="EMBL" id="KAF0700687.1"/>
    </source>
</evidence>
<dbReference type="AlphaFoldDB" id="A0A6G0VNC5"/>
<name>A0A6G0VNC5_APHCR</name>
<dbReference type="Proteomes" id="UP000478052">
    <property type="component" value="Unassembled WGS sequence"/>
</dbReference>
<accession>A0A6G0VNC5</accession>
<organism evidence="1 2">
    <name type="scientific">Aphis craccivora</name>
    <name type="common">Cowpea aphid</name>
    <dbReference type="NCBI Taxonomy" id="307492"/>
    <lineage>
        <taxon>Eukaryota</taxon>
        <taxon>Metazoa</taxon>
        <taxon>Ecdysozoa</taxon>
        <taxon>Arthropoda</taxon>
        <taxon>Hexapoda</taxon>
        <taxon>Insecta</taxon>
        <taxon>Pterygota</taxon>
        <taxon>Neoptera</taxon>
        <taxon>Paraneoptera</taxon>
        <taxon>Hemiptera</taxon>
        <taxon>Sternorrhyncha</taxon>
        <taxon>Aphidomorpha</taxon>
        <taxon>Aphidoidea</taxon>
        <taxon>Aphididae</taxon>
        <taxon>Aphidini</taxon>
        <taxon>Aphis</taxon>
        <taxon>Aphis</taxon>
    </lineage>
</organism>
<feature type="non-terminal residue" evidence="1">
    <location>
        <position position="222"/>
    </location>
</feature>
<protein>
    <submittedName>
        <fullName evidence="1">MULE domain-containing protein</fullName>
    </submittedName>
</protein>
<comment type="caution">
    <text evidence="1">The sequence shown here is derived from an EMBL/GenBank/DDBJ whole genome shotgun (WGS) entry which is preliminary data.</text>
</comment>
<gene>
    <name evidence="1" type="ORF">FWK35_00034288</name>
</gene>
<sequence>IDPLKPPIKWEFYYKLFNIESNSLTKVCPRLTKQHFELNSFSKMKVKNAVQYFKDSGETVKFTYIMNDIFDALNRKYPAEGIRPNNNDLKVLSEAIVWLDEWESNVSKGLIEENYFLTRQTYEGLRITIGTIHNSTNLPAVVLYAIGIQCLKPPKTGNCTVNEEFIPVISISDLKDIINDPANISERVEKICKLKEKINKIIEDDCWGLDDILLEHNYADSN</sequence>